<evidence type="ECO:0000256" key="1">
    <source>
        <dbReference type="HAMAP-Rule" id="MF_00117"/>
    </source>
</evidence>
<keyword evidence="1" id="KW-0963">Cytoplasm</keyword>
<accession>A0ABS6EWL8</accession>
<evidence type="ECO:0000313" key="3">
    <source>
        <dbReference type="Proteomes" id="UP000736583"/>
    </source>
</evidence>
<proteinExistence type="inferred from homology"/>
<reference evidence="2 3" key="1">
    <citation type="submission" date="2021-06" db="EMBL/GenBank/DDBJ databases">
        <authorList>
            <person name="Sun Q."/>
            <person name="Li D."/>
        </authorList>
    </citation>
    <scope>NUCLEOTIDE SEQUENCE [LARGE SCALE GENOMIC DNA]</scope>
    <source>
        <strain evidence="2 3">MSJ-4</strain>
    </source>
</reference>
<keyword evidence="1" id="KW-0676">Redox-active center</keyword>
<keyword evidence="3" id="KW-1185">Reference proteome</keyword>
<dbReference type="InterPro" id="IPR000397">
    <property type="entry name" value="Heat_shock_Hsp33"/>
</dbReference>
<comment type="subcellular location">
    <subcellularLocation>
        <location evidence="1">Cytoplasm</location>
    </subcellularLocation>
</comment>
<dbReference type="NCBIfam" id="NF001033">
    <property type="entry name" value="PRK00114.1"/>
    <property type="match status" value="1"/>
</dbReference>
<comment type="caution">
    <text evidence="2">The sequence shown here is derived from an EMBL/GenBank/DDBJ whole genome shotgun (WGS) entry which is preliminary data.</text>
</comment>
<keyword evidence="1" id="KW-0862">Zinc</keyword>
<gene>
    <name evidence="1 2" type="primary">hslO</name>
    <name evidence="2" type="ORF">KQI89_02500</name>
</gene>
<comment type="function">
    <text evidence="1">Redox regulated molecular chaperone. Protects both thermally unfolding and oxidatively damaged proteins from irreversible aggregation. Plays an important role in the bacterial defense system toward oxidative stress.</text>
</comment>
<comment type="similarity">
    <text evidence="1">Belongs to the HSP33 family.</text>
</comment>
<dbReference type="Pfam" id="PF01430">
    <property type="entry name" value="HSP33"/>
    <property type="match status" value="1"/>
</dbReference>
<dbReference type="Proteomes" id="UP000736583">
    <property type="component" value="Unassembled WGS sequence"/>
</dbReference>
<comment type="PTM">
    <text evidence="1">Under oxidizing conditions two disulfide bonds are formed involving the reactive cysteines. Under reducing conditions zinc is bound to the reactive cysteines and the protein is inactive.</text>
</comment>
<protein>
    <recommendedName>
        <fullName evidence="1">33 kDa chaperonin</fullName>
    </recommendedName>
    <alternativeName>
        <fullName evidence="1">Heat shock protein 33 homolog</fullName>
        <shortName evidence="1">HSP33</shortName>
    </alternativeName>
</protein>
<organism evidence="2 3">
    <name type="scientific">Clostridium simiarum</name>
    <dbReference type="NCBI Taxonomy" id="2841506"/>
    <lineage>
        <taxon>Bacteria</taxon>
        <taxon>Bacillati</taxon>
        <taxon>Bacillota</taxon>
        <taxon>Clostridia</taxon>
        <taxon>Eubacteriales</taxon>
        <taxon>Clostridiaceae</taxon>
        <taxon>Clostridium</taxon>
    </lineage>
</organism>
<keyword evidence="1" id="KW-0143">Chaperone</keyword>
<feature type="disulfide bond" description="Redox-active" evidence="1">
    <location>
        <begin position="271"/>
        <end position="274"/>
    </location>
</feature>
<sequence length="292" mass="31729">MKDNLIRCTAKDGMIRIIGANTTELTNKAVEIHNCTPTAAAALGRMLTAGSIMGVMLKSEKDTLTLQMSGGGPAQGVVVTAYSDGSVKGYIGNPHVDIPLNEKGKLDVGGAIGKNGNLTVIRDLGLKEPYIGQVPIYTGEIGEDLAYYFTVSEQVPSAVALGVLVDTDYTIKASGGFIIQMMPGADELIADLLTYRLEEIPPVTEMLSKGMSIEEIIKYIFEDMDLNIMESTTPKFQCNCSKEKVEKALISIGKKDLQELYDDGKTEELKCHFCNESYKFTHEEIGNLLNNI</sequence>
<evidence type="ECO:0000313" key="2">
    <source>
        <dbReference type="EMBL" id="MBU5590624.1"/>
    </source>
</evidence>
<dbReference type="EMBL" id="JAHLQL010000001">
    <property type="protein sequence ID" value="MBU5590624.1"/>
    <property type="molecule type" value="Genomic_DNA"/>
</dbReference>
<dbReference type="PANTHER" id="PTHR30111">
    <property type="entry name" value="33 KDA CHAPERONIN"/>
    <property type="match status" value="1"/>
</dbReference>
<dbReference type="RefSeq" id="WP_216455768.1">
    <property type="nucleotide sequence ID" value="NZ_JAHLQL010000001.1"/>
</dbReference>
<dbReference type="PANTHER" id="PTHR30111:SF1">
    <property type="entry name" value="33 KDA CHAPERONIN"/>
    <property type="match status" value="1"/>
</dbReference>
<dbReference type="HAMAP" id="MF_00117">
    <property type="entry name" value="HslO"/>
    <property type="match status" value="1"/>
</dbReference>
<name>A0ABS6EWL8_9CLOT</name>
<dbReference type="CDD" id="cd00498">
    <property type="entry name" value="Hsp33"/>
    <property type="match status" value="1"/>
</dbReference>
<keyword evidence="1" id="KW-1015">Disulfide bond</keyword>
<dbReference type="PIRSF" id="PIRSF005261">
    <property type="entry name" value="Heat_shock_Hsp33"/>
    <property type="match status" value="1"/>
</dbReference>
<feature type="disulfide bond" description="Redox-active" evidence="1">
    <location>
        <begin position="238"/>
        <end position="240"/>
    </location>
</feature>